<proteinExistence type="predicted"/>
<reference evidence="5" key="1">
    <citation type="submission" date="2020-07" db="EMBL/GenBank/DDBJ databases">
        <title>Complete genome sequencing of Coprobacter sp. strain 2CBH44.</title>
        <authorList>
            <person name="Sakamoto M."/>
            <person name="Murakami T."/>
            <person name="Mori H."/>
        </authorList>
    </citation>
    <scope>NUCLEOTIDE SEQUENCE [LARGE SCALE GENOMIC DNA]</scope>
    <source>
        <strain evidence="5">2CBH44</strain>
    </source>
</reference>
<evidence type="ECO:0000313" key="5">
    <source>
        <dbReference type="Proteomes" id="UP000594042"/>
    </source>
</evidence>
<dbReference type="PANTHER" id="PTHR37299:SF1">
    <property type="entry name" value="STAGE 0 SPORULATION PROTEIN A HOMOLOG"/>
    <property type="match status" value="1"/>
</dbReference>
<dbReference type="Pfam" id="PF00072">
    <property type="entry name" value="Response_reg"/>
    <property type="match status" value="1"/>
</dbReference>
<dbReference type="EMBL" id="AP023322">
    <property type="protein sequence ID" value="BCI62000.1"/>
    <property type="molecule type" value="Genomic_DNA"/>
</dbReference>
<accession>A0A7G1HRD1</accession>
<dbReference type="InterPro" id="IPR001789">
    <property type="entry name" value="Sig_transdc_resp-reg_receiver"/>
</dbReference>
<organism evidence="4 5">
    <name type="scientific">Coprobacter secundus subsp. similis</name>
    <dbReference type="NCBI Taxonomy" id="2751153"/>
    <lineage>
        <taxon>Bacteria</taxon>
        <taxon>Pseudomonadati</taxon>
        <taxon>Bacteroidota</taxon>
        <taxon>Bacteroidia</taxon>
        <taxon>Bacteroidales</taxon>
        <taxon>Barnesiellaceae</taxon>
        <taxon>Coprobacter</taxon>
    </lineage>
</organism>
<feature type="domain" description="HTH LytTR-type" evidence="3">
    <location>
        <begin position="149"/>
        <end position="252"/>
    </location>
</feature>
<name>A0A7G1HRD1_9BACT</name>
<gene>
    <name evidence="4" type="ORF">Cop2CBH44_03530</name>
</gene>
<dbReference type="Gene3D" id="3.40.50.2300">
    <property type="match status" value="1"/>
</dbReference>
<keyword evidence="1" id="KW-0597">Phosphoprotein</keyword>
<dbReference type="InterPro" id="IPR046947">
    <property type="entry name" value="LytR-like"/>
</dbReference>
<dbReference type="SMART" id="SM00850">
    <property type="entry name" value="LytTR"/>
    <property type="match status" value="1"/>
</dbReference>
<dbReference type="Pfam" id="PF04397">
    <property type="entry name" value="LytTR"/>
    <property type="match status" value="1"/>
</dbReference>
<evidence type="ECO:0000259" key="2">
    <source>
        <dbReference type="PROSITE" id="PS50110"/>
    </source>
</evidence>
<dbReference type="RefSeq" id="WP_021930729.1">
    <property type="nucleotide sequence ID" value="NZ_AP023322.1"/>
</dbReference>
<evidence type="ECO:0000313" key="4">
    <source>
        <dbReference type="EMBL" id="BCI62000.1"/>
    </source>
</evidence>
<dbReference type="AlphaFoldDB" id="A0A7G1HRD1"/>
<sequence>MKTLIIEDEKAAVRNVKAVLEQVAPDIEVIDVLDCVEDAIDWFRAHPMPELVFMDIHLADGSAFEIFEHTDITCPIIFTTAYDEYALRAFKVNSIDYLLKPIGEEEMRAALAKLKQLRTVRPAEPDLRTLMRTLKREENYKTHLLVPVKGDKLLPLAVNTVCCFYIADGIVKAVTMQGGEYVINRTLDELADCLEPKRFFRANRQYLVAREAVKDISLWFNKRVIVNLQVATPEKIVVSKNRVGEFKEWLTGSSTSY</sequence>
<dbReference type="SUPFAM" id="SSF52172">
    <property type="entry name" value="CheY-like"/>
    <property type="match status" value="1"/>
</dbReference>
<feature type="domain" description="Response regulatory" evidence="2">
    <location>
        <begin position="2"/>
        <end position="115"/>
    </location>
</feature>
<dbReference type="KEGG" id="copr:Cop2CBH44_03530"/>
<dbReference type="GO" id="GO:0003677">
    <property type="term" value="F:DNA binding"/>
    <property type="evidence" value="ECO:0007669"/>
    <property type="project" value="UniProtKB-KW"/>
</dbReference>
<dbReference type="FunFam" id="3.40.50.2300:FF:000361">
    <property type="entry name" value="Two-component system response regulator"/>
    <property type="match status" value="1"/>
</dbReference>
<dbReference type="InterPro" id="IPR011006">
    <property type="entry name" value="CheY-like_superfamily"/>
</dbReference>
<dbReference type="SMART" id="SM00448">
    <property type="entry name" value="REC"/>
    <property type="match status" value="1"/>
</dbReference>
<evidence type="ECO:0000259" key="3">
    <source>
        <dbReference type="PROSITE" id="PS50930"/>
    </source>
</evidence>
<feature type="modified residue" description="4-aspartylphosphate" evidence="1">
    <location>
        <position position="55"/>
    </location>
</feature>
<dbReference type="PROSITE" id="PS50110">
    <property type="entry name" value="RESPONSE_REGULATORY"/>
    <property type="match status" value="1"/>
</dbReference>
<dbReference type="Proteomes" id="UP000594042">
    <property type="component" value="Chromosome"/>
</dbReference>
<dbReference type="PROSITE" id="PS50930">
    <property type="entry name" value="HTH_LYTTR"/>
    <property type="match status" value="1"/>
</dbReference>
<evidence type="ECO:0000256" key="1">
    <source>
        <dbReference type="PROSITE-ProRule" id="PRU00169"/>
    </source>
</evidence>
<dbReference type="InterPro" id="IPR007492">
    <property type="entry name" value="LytTR_DNA-bd_dom"/>
</dbReference>
<protein>
    <submittedName>
        <fullName evidence="4">DNA-binding response regulator</fullName>
    </submittedName>
</protein>
<keyword evidence="5" id="KW-1185">Reference proteome</keyword>
<keyword evidence="4" id="KW-0238">DNA-binding</keyword>
<dbReference type="PANTHER" id="PTHR37299">
    <property type="entry name" value="TRANSCRIPTIONAL REGULATOR-RELATED"/>
    <property type="match status" value="1"/>
</dbReference>
<dbReference type="Gene3D" id="2.40.50.1020">
    <property type="entry name" value="LytTr DNA-binding domain"/>
    <property type="match status" value="1"/>
</dbReference>
<dbReference type="GO" id="GO:0000156">
    <property type="term" value="F:phosphorelay response regulator activity"/>
    <property type="evidence" value="ECO:0007669"/>
    <property type="project" value="InterPro"/>
</dbReference>